<evidence type="ECO:0000313" key="10">
    <source>
        <dbReference type="EMBL" id="KAF5848071.1"/>
    </source>
</evidence>
<dbReference type="Proteomes" id="UP000624244">
    <property type="component" value="Unassembled WGS sequence"/>
</dbReference>
<proteinExistence type="inferred from homology"/>
<dbReference type="SUPFAM" id="SSF81338">
    <property type="entry name" value="Aquaporin-like"/>
    <property type="match status" value="1"/>
</dbReference>
<feature type="transmembrane region" description="Helical" evidence="9">
    <location>
        <begin position="234"/>
        <end position="252"/>
    </location>
</feature>
<evidence type="ECO:0000256" key="1">
    <source>
        <dbReference type="ARBA" id="ARBA00004651"/>
    </source>
</evidence>
<evidence type="ECO:0000256" key="7">
    <source>
        <dbReference type="ARBA" id="ARBA00023136"/>
    </source>
</evidence>
<comment type="subcellular location">
    <subcellularLocation>
        <location evidence="1">Cell membrane</location>
        <topology evidence="1">Multi-pass membrane protein</topology>
    </subcellularLocation>
</comment>
<evidence type="ECO:0000256" key="2">
    <source>
        <dbReference type="ARBA" id="ARBA00006175"/>
    </source>
</evidence>
<feature type="transmembrane region" description="Helical" evidence="9">
    <location>
        <begin position="160"/>
        <end position="182"/>
    </location>
</feature>
<dbReference type="InterPro" id="IPR034294">
    <property type="entry name" value="Aquaporin_transptr"/>
</dbReference>
<comment type="caution">
    <text evidence="10">The sequence shown here is derived from an EMBL/GenBank/DDBJ whole genome shotgun (WGS) entry which is preliminary data.</text>
</comment>
<dbReference type="PANTHER" id="PTHR19139:SF199">
    <property type="entry name" value="MIP17260P"/>
    <property type="match status" value="1"/>
</dbReference>
<dbReference type="PANTHER" id="PTHR19139">
    <property type="entry name" value="AQUAPORIN TRANSPORTER"/>
    <property type="match status" value="1"/>
</dbReference>
<feature type="transmembrane region" description="Helical" evidence="9">
    <location>
        <begin position="115"/>
        <end position="139"/>
    </location>
</feature>
<dbReference type="Pfam" id="PF00230">
    <property type="entry name" value="MIP"/>
    <property type="match status" value="1"/>
</dbReference>
<accession>A0A8H6DTP3</accession>
<name>A0A8H6DTP3_COCSA</name>
<evidence type="ECO:0000313" key="11">
    <source>
        <dbReference type="Proteomes" id="UP000624244"/>
    </source>
</evidence>
<dbReference type="AlphaFoldDB" id="A0A8H6DTP3"/>
<evidence type="ECO:0000256" key="6">
    <source>
        <dbReference type="ARBA" id="ARBA00022989"/>
    </source>
</evidence>
<dbReference type="PRINTS" id="PR00783">
    <property type="entry name" value="MINTRINSICP"/>
</dbReference>
<evidence type="ECO:0000256" key="3">
    <source>
        <dbReference type="ARBA" id="ARBA00022448"/>
    </source>
</evidence>
<evidence type="ECO:0008006" key="12">
    <source>
        <dbReference type="Google" id="ProtNLM"/>
    </source>
</evidence>
<feature type="transmembrane region" description="Helical" evidence="9">
    <location>
        <begin position="207"/>
        <end position="227"/>
    </location>
</feature>
<keyword evidence="7 9" id="KW-0472">Membrane</keyword>
<protein>
    <recommendedName>
        <fullName evidence="12">Aquaporin</fullName>
    </recommendedName>
</protein>
<feature type="transmembrane region" description="Helical" evidence="9">
    <location>
        <begin position="90"/>
        <end position="109"/>
    </location>
</feature>
<dbReference type="InterPro" id="IPR022357">
    <property type="entry name" value="MIP_CS"/>
</dbReference>
<dbReference type="InterPro" id="IPR000425">
    <property type="entry name" value="MIP"/>
</dbReference>
<keyword evidence="4" id="KW-1003">Cell membrane</keyword>
<sequence>MTDVEASRVHIGMRQRKKSRKNLAIASRPFAGRIGGNQEFTVPADDASANLLPDAAAVFSWRQSFSPRAFADIELWKQSFIEGVGTCLQTYLSGLASVGLGSLVTATALGPVAPAAFGSIVTGTLIALFIFGAGPVSGAHFNPTISMATFTAGLSIFPRTLLYIVFQSAGAVVAGTLVRASLGMRPHDIPPIPGCYIDTDLVTPGEAYVLETMTSFGLIFVAFGVGLDPRQREVFGPALSPILVCTFNIYLWRVTAKLKVLKGWSDTNCVYICLLDSTAWIQRSFMQSSAVLWSYGCNESLRLSLHSLGRTDDDSDDEWDVVLGDSDIQV</sequence>
<evidence type="ECO:0000256" key="9">
    <source>
        <dbReference type="SAM" id="Phobius"/>
    </source>
</evidence>
<dbReference type="PROSITE" id="PS00221">
    <property type="entry name" value="MIP"/>
    <property type="match status" value="1"/>
</dbReference>
<gene>
    <name evidence="10" type="ORF">GGP41_009250</name>
</gene>
<keyword evidence="3 8" id="KW-0813">Transport</keyword>
<dbReference type="Gene3D" id="1.20.1080.10">
    <property type="entry name" value="Glycerol uptake facilitator protein"/>
    <property type="match status" value="1"/>
</dbReference>
<reference evidence="10" key="1">
    <citation type="submission" date="2019-11" db="EMBL/GenBank/DDBJ databases">
        <title>Bipolaris sorokiniana Genome sequencing.</title>
        <authorList>
            <person name="Wang H."/>
        </authorList>
    </citation>
    <scope>NUCLEOTIDE SEQUENCE</scope>
</reference>
<keyword evidence="6 9" id="KW-1133">Transmembrane helix</keyword>
<comment type="similarity">
    <text evidence="2 8">Belongs to the MIP/aquaporin (TC 1.A.8) family.</text>
</comment>
<evidence type="ECO:0000256" key="8">
    <source>
        <dbReference type="RuleBase" id="RU000477"/>
    </source>
</evidence>
<dbReference type="GO" id="GO:0005886">
    <property type="term" value="C:plasma membrane"/>
    <property type="evidence" value="ECO:0007669"/>
    <property type="project" value="UniProtKB-SubCell"/>
</dbReference>
<dbReference type="GO" id="GO:0015250">
    <property type="term" value="F:water channel activity"/>
    <property type="evidence" value="ECO:0007669"/>
    <property type="project" value="TreeGrafter"/>
</dbReference>
<evidence type="ECO:0000256" key="5">
    <source>
        <dbReference type="ARBA" id="ARBA00022692"/>
    </source>
</evidence>
<dbReference type="EMBL" id="WNKQ01000012">
    <property type="protein sequence ID" value="KAF5848071.1"/>
    <property type="molecule type" value="Genomic_DNA"/>
</dbReference>
<keyword evidence="5 8" id="KW-0812">Transmembrane</keyword>
<evidence type="ECO:0000256" key="4">
    <source>
        <dbReference type="ARBA" id="ARBA00022475"/>
    </source>
</evidence>
<organism evidence="10 11">
    <name type="scientific">Cochliobolus sativus</name>
    <name type="common">Common root rot and spot blotch fungus</name>
    <name type="synonym">Bipolaris sorokiniana</name>
    <dbReference type="NCBI Taxonomy" id="45130"/>
    <lineage>
        <taxon>Eukaryota</taxon>
        <taxon>Fungi</taxon>
        <taxon>Dikarya</taxon>
        <taxon>Ascomycota</taxon>
        <taxon>Pezizomycotina</taxon>
        <taxon>Dothideomycetes</taxon>
        <taxon>Pleosporomycetidae</taxon>
        <taxon>Pleosporales</taxon>
        <taxon>Pleosporineae</taxon>
        <taxon>Pleosporaceae</taxon>
        <taxon>Bipolaris</taxon>
    </lineage>
</organism>
<dbReference type="InterPro" id="IPR023271">
    <property type="entry name" value="Aquaporin-like"/>
</dbReference>